<gene>
    <name evidence="2" type="ORF">JHK64_02315</name>
</gene>
<keyword evidence="3" id="KW-1185">Reference proteome</keyword>
<sequence>MISLSSIAIYLAQNPILSLTVFAHLLSDFHLQSQEMADKKVKRGKYLYWHYLGIAIPLIILSFVLYDYKIYFLTVFISHVVIDYLKCYLDNIIKRKKAESLAFIIDQLLHLLSIIILYHSFSFSYAPDYLTTYYPLIQISLFLILITKPVNIAFKIIFKKYQVSEDDDNTKKTIAGAGGIIGNLERLAIGLFLIVGQITAIGFIFTAKSIARYDKIAKNQAFAEYYLIGSLFSIISVIIAFVVIYGWFGL</sequence>
<feature type="transmembrane region" description="Helical" evidence="1">
    <location>
        <begin position="70"/>
        <end position="89"/>
    </location>
</feature>
<evidence type="ECO:0000256" key="1">
    <source>
        <dbReference type="SAM" id="Phobius"/>
    </source>
</evidence>
<keyword evidence="1" id="KW-0472">Membrane</keyword>
<dbReference type="RefSeq" id="WP_199567394.1">
    <property type="nucleotide sequence ID" value="NZ_JAENBP010000002.1"/>
</dbReference>
<feature type="transmembrane region" description="Helical" evidence="1">
    <location>
        <begin position="133"/>
        <end position="154"/>
    </location>
</feature>
<comment type="caution">
    <text evidence="2">The sequence shown here is derived from an EMBL/GenBank/DDBJ whole genome shotgun (WGS) entry which is preliminary data.</text>
</comment>
<feature type="transmembrane region" description="Helical" evidence="1">
    <location>
        <begin position="46"/>
        <end position="64"/>
    </location>
</feature>
<feature type="transmembrane region" description="Helical" evidence="1">
    <location>
        <begin position="187"/>
        <end position="205"/>
    </location>
</feature>
<dbReference type="InterPro" id="IPR021737">
    <property type="entry name" value="Phage_phiKZ_Orf197"/>
</dbReference>
<proteinExistence type="predicted"/>
<dbReference type="Pfam" id="PF11750">
    <property type="entry name" value="DUF3307"/>
    <property type="match status" value="1"/>
</dbReference>
<accession>A0A934P9J2</accession>
<protein>
    <submittedName>
        <fullName evidence="2">DUF3307 domain-containing protein</fullName>
    </submittedName>
</protein>
<dbReference type="Proteomes" id="UP000644875">
    <property type="component" value="Unassembled WGS sequence"/>
</dbReference>
<keyword evidence="1" id="KW-0812">Transmembrane</keyword>
<feature type="transmembrane region" description="Helical" evidence="1">
    <location>
        <begin position="6"/>
        <end position="26"/>
    </location>
</feature>
<keyword evidence="1" id="KW-1133">Transmembrane helix</keyword>
<organism evidence="2 3">
    <name type="scientific">Streptococcus zalophi</name>
    <dbReference type="NCBI Taxonomy" id="640031"/>
    <lineage>
        <taxon>Bacteria</taxon>
        <taxon>Bacillati</taxon>
        <taxon>Bacillota</taxon>
        <taxon>Bacilli</taxon>
        <taxon>Lactobacillales</taxon>
        <taxon>Streptococcaceae</taxon>
        <taxon>Streptococcus</taxon>
    </lineage>
</organism>
<evidence type="ECO:0000313" key="2">
    <source>
        <dbReference type="EMBL" id="MBJ8349468.1"/>
    </source>
</evidence>
<feature type="transmembrane region" description="Helical" evidence="1">
    <location>
        <begin position="225"/>
        <end position="248"/>
    </location>
</feature>
<reference evidence="2 3" key="1">
    <citation type="journal article" date="2021" name="Int. J. Syst. Evol. Microbiol.">
        <title>Streptococcus vicugnae sp. nov., isolated from faeces of alpacas (Vicugna pacos) and cattle (Bos taurus), Streptococcus zalophi sp. nov., and Streptococcus pacificus sp. nov., isolated from respiratory tract of California sea lions (Zalophus californianus).</title>
        <authorList>
            <person name="Volokhov D.V."/>
            <person name="Zagorodnyaya T.A."/>
            <person name="Shen Z."/>
            <person name="Blom J."/>
            <person name="Furtak V.A."/>
            <person name="Eisenberg T."/>
            <person name="Fan P."/>
            <person name="Jeong K.C."/>
            <person name="Gao Y."/>
            <person name="Zhang S."/>
            <person name="Amselle M."/>
        </authorList>
    </citation>
    <scope>NUCLEOTIDE SEQUENCE [LARGE SCALE GENOMIC DNA]</scope>
    <source>
        <strain evidence="3">CSL7508-lung</strain>
    </source>
</reference>
<feature type="transmembrane region" description="Helical" evidence="1">
    <location>
        <begin position="101"/>
        <end position="121"/>
    </location>
</feature>
<name>A0A934P9J2_9STRE</name>
<dbReference type="EMBL" id="JAENBP010000002">
    <property type="protein sequence ID" value="MBJ8349468.1"/>
    <property type="molecule type" value="Genomic_DNA"/>
</dbReference>
<dbReference type="AlphaFoldDB" id="A0A934P9J2"/>
<evidence type="ECO:0000313" key="3">
    <source>
        <dbReference type="Proteomes" id="UP000644875"/>
    </source>
</evidence>